<evidence type="ECO:0000313" key="3">
    <source>
        <dbReference type="Proteomes" id="UP001372338"/>
    </source>
</evidence>
<feature type="transmembrane region" description="Helical" evidence="1">
    <location>
        <begin position="64"/>
        <end position="83"/>
    </location>
</feature>
<evidence type="ECO:0000313" key="2">
    <source>
        <dbReference type="EMBL" id="KAK7258138.1"/>
    </source>
</evidence>
<dbReference type="AlphaFoldDB" id="A0AAN9EQJ1"/>
<comment type="caution">
    <text evidence="2">The sequence shown here is derived from an EMBL/GenBank/DDBJ whole genome shotgun (WGS) entry which is preliminary data.</text>
</comment>
<sequence>MYSVFYFEIHLLLNMSHLFRMILGNRCSKAEPLELKNMTMRRKCMADEACPKLAKCQEPLMKEIVAVLLDVCGIVFVLAMTLFG</sequence>
<keyword evidence="1" id="KW-0812">Transmembrane</keyword>
<dbReference type="Proteomes" id="UP001372338">
    <property type="component" value="Unassembled WGS sequence"/>
</dbReference>
<organism evidence="2 3">
    <name type="scientific">Crotalaria pallida</name>
    <name type="common">Smooth rattlebox</name>
    <name type="synonym">Crotalaria striata</name>
    <dbReference type="NCBI Taxonomy" id="3830"/>
    <lineage>
        <taxon>Eukaryota</taxon>
        <taxon>Viridiplantae</taxon>
        <taxon>Streptophyta</taxon>
        <taxon>Embryophyta</taxon>
        <taxon>Tracheophyta</taxon>
        <taxon>Spermatophyta</taxon>
        <taxon>Magnoliopsida</taxon>
        <taxon>eudicotyledons</taxon>
        <taxon>Gunneridae</taxon>
        <taxon>Pentapetalae</taxon>
        <taxon>rosids</taxon>
        <taxon>fabids</taxon>
        <taxon>Fabales</taxon>
        <taxon>Fabaceae</taxon>
        <taxon>Papilionoideae</taxon>
        <taxon>50 kb inversion clade</taxon>
        <taxon>genistoids sensu lato</taxon>
        <taxon>core genistoids</taxon>
        <taxon>Crotalarieae</taxon>
        <taxon>Crotalaria</taxon>
    </lineage>
</organism>
<keyword evidence="3" id="KW-1185">Reference proteome</keyword>
<reference evidence="2 3" key="1">
    <citation type="submission" date="2024-01" db="EMBL/GenBank/DDBJ databases">
        <title>The genomes of 5 underutilized Papilionoideae crops provide insights into root nodulation and disease resistanc.</title>
        <authorList>
            <person name="Yuan L."/>
        </authorList>
    </citation>
    <scope>NUCLEOTIDE SEQUENCE [LARGE SCALE GENOMIC DNA]</scope>
    <source>
        <strain evidence="2">ZHUSHIDOU_FW_LH</strain>
        <tissue evidence="2">Leaf</tissue>
    </source>
</reference>
<keyword evidence="1" id="KW-0472">Membrane</keyword>
<dbReference type="EMBL" id="JAYWIO010000006">
    <property type="protein sequence ID" value="KAK7258138.1"/>
    <property type="molecule type" value="Genomic_DNA"/>
</dbReference>
<evidence type="ECO:0000256" key="1">
    <source>
        <dbReference type="SAM" id="Phobius"/>
    </source>
</evidence>
<proteinExistence type="predicted"/>
<gene>
    <name evidence="2" type="ORF">RIF29_32622</name>
</gene>
<name>A0AAN9EQJ1_CROPI</name>
<keyword evidence="1" id="KW-1133">Transmembrane helix</keyword>
<protein>
    <submittedName>
        <fullName evidence="2">Uncharacterized protein</fullName>
    </submittedName>
</protein>
<accession>A0AAN9EQJ1</accession>